<evidence type="ECO:0000256" key="1">
    <source>
        <dbReference type="SAM" id="SignalP"/>
    </source>
</evidence>
<dbReference type="AlphaFoldDB" id="A0A818NK84"/>
<dbReference type="SUPFAM" id="SSF57414">
    <property type="entry name" value="Hairpin loop containing domain-like"/>
    <property type="match status" value="1"/>
</dbReference>
<reference evidence="3" key="1">
    <citation type="submission" date="2021-02" db="EMBL/GenBank/DDBJ databases">
        <authorList>
            <person name="Nowell W R."/>
        </authorList>
    </citation>
    <scope>NUCLEOTIDE SEQUENCE</scope>
</reference>
<proteinExistence type="predicted"/>
<name>A0A818NK84_9BILA</name>
<feature type="signal peptide" evidence="1">
    <location>
        <begin position="1"/>
        <end position="26"/>
    </location>
</feature>
<gene>
    <name evidence="3" type="ORF">OXD698_LOCUS6701</name>
</gene>
<dbReference type="EMBL" id="CAJOAZ010000295">
    <property type="protein sequence ID" value="CAF3606600.1"/>
    <property type="molecule type" value="Genomic_DNA"/>
</dbReference>
<comment type="caution">
    <text evidence="3">The sequence shown here is derived from an EMBL/GenBank/DDBJ whole genome shotgun (WGS) entry which is preliminary data.</text>
</comment>
<organism evidence="3 4">
    <name type="scientific">Adineta steineri</name>
    <dbReference type="NCBI Taxonomy" id="433720"/>
    <lineage>
        <taxon>Eukaryota</taxon>
        <taxon>Metazoa</taxon>
        <taxon>Spiralia</taxon>
        <taxon>Gnathifera</taxon>
        <taxon>Rotifera</taxon>
        <taxon>Eurotatoria</taxon>
        <taxon>Bdelloidea</taxon>
        <taxon>Adinetida</taxon>
        <taxon>Adinetidae</taxon>
        <taxon>Adineta</taxon>
    </lineage>
</organism>
<protein>
    <recommendedName>
        <fullName evidence="2">Apple domain-containing protein</fullName>
    </recommendedName>
</protein>
<dbReference type="InterPro" id="IPR003609">
    <property type="entry name" value="Pan_app"/>
</dbReference>
<dbReference type="Proteomes" id="UP000663844">
    <property type="component" value="Unassembled WGS sequence"/>
</dbReference>
<evidence type="ECO:0000259" key="2">
    <source>
        <dbReference type="Pfam" id="PF00024"/>
    </source>
</evidence>
<accession>A0A818NK84</accession>
<dbReference type="Pfam" id="PF00024">
    <property type="entry name" value="PAN_1"/>
    <property type="match status" value="1"/>
</dbReference>
<sequence>MTTVENIRLFRVLIILSLLIIPNNDSHINGQIIKEKLNVFANVEYQASTNFSIIGYILVRSSSQCAGQCIQRSLCGTASFNRMTHVCSLFGESIHIGQLTQHNKMVTFGRTGINSSSTTTGSSSCVASIPSFGNIWNCINVSTITSMNSIERLYIKQGVAFQAAVSNSITVFIEPNANFSTNIAQNITVYIESGGYFYTAIGGNVIAYVQSGATFTMMSGGNILAYLESGAKFSITSGGIITAYLKSNSSFSVTSSGNITAYYEIGSIRNFNMNTKTEILCSPIIFNYSNISSGGC</sequence>
<keyword evidence="1" id="KW-0732">Signal</keyword>
<evidence type="ECO:0000313" key="4">
    <source>
        <dbReference type="Proteomes" id="UP000663844"/>
    </source>
</evidence>
<evidence type="ECO:0000313" key="3">
    <source>
        <dbReference type="EMBL" id="CAF3606600.1"/>
    </source>
</evidence>
<feature type="chain" id="PRO_5032656111" description="Apple domain-containing protein" evidence="1">
    <location>
        <begin position="27"/>
        <end position="296"/>
    </location>
</feature>
<feature type="domain" description="Apple" evidence="2">
    <location>
        <begin position="58"/>
        <end position="108"/>
    </location>
</feature>